<reference evidence="1 2" key="1">
    <citation type="submission" date="2013-12" db="EMBL/GenBank/DDBJ databases">
        <title>Complete Genomes of Pseudomonas monteilii SB3078 and SB3101, two Benzene, Toluene and Ethylbenzene Degrading Bacteria used for Bioaugmentation.</title>
        <authorList>
            <person name="Dueholm M.S."/>
            <person name="Albertsen M."/>
            <person name="D'Imperio S."/>
            <person name="Tale V.P."/>
            <person name="Lewis D."/>
            <person name="Nilsen P.H."/>
            <person name="Nielsen J.L."/>
        </authorList>
    </citation>
    <scope>NUCLEOTIDE SEQUENCE [LARGE SCALE GENOMIC DNA]</scope>
    <source>
        <strain evidence="1 2">SB3101</strain>
    </source>
</reference>
<proteinExistence type="predicted"/>
<dbReference type="RefSeq" id="WP_024086634.1">
    <property type="nucleotide sequence ID" value="NC_023076.1"/>
</dbReference>
<protein>
    <submittedName>
        <fullName evidence="1">Uncharacterized protein</fullName>
    </submittedName>
</protein>
<evidence type="ECO:0000313" key="2">
    <source>
        <dbReference type="Proteomes" id="UP000018660"/>
    </source>
</evidence>
<accession>V9VAW8</accession>
<name>V9VAW8_9PSED</name>
<organism evidence="1 2">
    <name type="scientific">Pseudomonas monteilii SB3101</name>
    <dbReference type="NCBI Taxonomy" id="1435058"/>
    <lineage>
        <taxon>Bacteria</taxon>
        <taxon>Pseudomonadati</taxon>
        <taxon>Pseudomonadota</taxon>
        <taxon>Gammaproteobacteria</taxon>
        <taxon>Pseudomonadales</taxon>
        <taxon>Pseudomonadaceae</taxon>
        <taxon>Pseudomonas</taxon>
    </lineage>
</organism>
<dbReference type="KEGG" id="pmot:X970_07420"/>
<gene>
    <name evidence="1" type="ORF">X970_07420</name>
</gene>
<sequence>MISELKDDDFPAIYESLVALLPDRPWVKWVSSLEHQLGEAPLMRSFLWSRNIIAYGLREFDCHGLQPPTSESWGAIKSALIFASQVLLLCRQHSSGGGAESRGKLLGRVRHAIKDPDGMRGLRLELMVATHLSRQGCEIQWMEEDVGVGTFDLLAKLPGGASEESGDASEEPGDVWVEVECKSISADRGEPLTEEEFHLLVGPILQLIEPRLLQVERHFFGISVVFTDKLPKGAARGAVVEAVASAVGKARSGEEAFEVPGVCLVRVVLSDLREVVVKGEGLARGEVYALADHLIGAGNGFRFIKGFGDECYLSIDFQTALPSNFEVGLGSVAKRAVRKQMTGTRPGCLVVGVERHSGASLEEVSRQESGELAQRATKLLRDSPHLASVVYVSAPILERVEAADDGWRCAGGLAVLEGQGEGLISEGELSRTYVFDNPAGHYPHLRLSRLFGVG</sequence>
<dbReference type="HOGENOM" id="CLU_642027_0_0_6"/>
<dbReference type="PATRIC" id="fig|1435058.3.peg.1449"/>
<dbReference type="AlphaFoldDB" id="V9VAW8"/>
<dbReference type="Proteomes" id="UP000018660">
    <property type="component" value="Chromosome"/>
</dbReference>
<dbReference type="EMBL" id="CP006979">
    <property type="protein sequence ID" value="AHC91045.1"/>
    <property type="molecule type" value="Genomic_DNA"/>
</dbReference>
<evidence type="ECO:0000313" key="1">
    <source>
        <dbReference type="EMBL" id="AHC91045.1"/>
    </source>
</evidence>